<dbReference type="Gene3D" id="3.10.290.10">
    <property type="entry name" value="RNA-binding S4 domain"/>
    <property type="match status" value="1"/>
</dbReference>
<dbReference type="EMBL" id="MAYM02001629">
    <property type="protein sequence ID" value="RLN14256.1"/>
    <property type="molecule type" value="Genomic_DNA"/>
</dbReference>
<dbReference type="InterPro" id="IPR022801">
    <property type="entry name" value="Ribosomal_uS4"/>
</dbReference>
<sequence>MGRQLKYHEQKLLKKVDLLEWRKENNLHEIKVIRRYRIPDREQYHKYNRLAGHIRRVVARLKKRPANDPYRMKTTTTLLDKLFHMGLIQTKKSLLKAEEVNVSAFCRRRLPVVMVRVKMAESIKEATTFVEQGHIRVGPTVVTDPAFLVTRPMEDFVTWVDSSKIKRHIQKYNDKSSYVSVDKYTLSITASTAIVEIDLLSMETADNKTFSDVNTDCDSAYIDPQVYVFKKLTDGSLSFVASNDDAGDDNPVYASRGRSDGSVSGEDSYLIQQLAKGTYVIAVGRYPLSQSAAAAGKSTDSITSFTPYTCMARKASYGNYKMTVRTQSSATKSAITKKANSYVGNSCNVPSSVTAECQYALPGNIGSDILKVCSYDKTIY</sequence>
<keyword evidence="6" id="KW-0687">Ribonucleoprotein</keyword>
<evidence type="ECO:0000256" key="2">
    <source>
        <dbReference type="ARBA" id="ARBA00007465"/>
    </source>
</evidence>
<keyword evidence="20" id="KW-1185">Reference proteome</keyword>
<keyword evidence="3" id="KW-0690">Ribosome biogenesis</keyword>
<dbReference type="EMBL" id="JPWU03000203">
    <property type="protein sequence ID" value="KAG2522700.1"/>
    <property type="molecule type" value="Genomic_DNA"/>
</dbReference>
<dbReference type="GO" id="GO:0030515">
    <property type="term" value="F:snoRNA binding"/>
    <property type="evidence" value="ECO:0007669"/>
    <property type="project" value="TreeGrafter"/>
</dbReference>
<dbReference type="NCBIfam" id="NF038127">
    <property type="entry name" value="FDP_fam"/>
    <property type="match status" value="1"/>
</dbReference>
<dbReference type="InterPro" id="IPR036986">
    <property type="entry name" value="S4_RNA-bd_sf"/>
</dbReference>
<protein>
    <recommendedName>
        <fullName evidence="7">U3 small nucleolar ribonucleoprotein protein IMP3</fullName>
    </recommendedName>
    <alternativeName>
        <fullName evidence="8">U3 small nucleolar ribonucleoprotein protein imp3</fullName>
    </alternativeName>
</protein>
<evidence type="ECO:0000259" key="11">
    <source>
        <dbReference type="SMART" id="SM01390"/>
    </source>
</evidence>
<dbReference type="GO" id="GO:0006364">
    <property type="term" value="P:rRNA processing"/>
    <property type="evidence" value="ECO:0007669"/>
    <property type="project" value="TreeGrafter"/>
</dbReference>
<evidence type="ECO:0000256" key="5">
    <source>
        <dbReference type="ARBA" id="ARBA00023242"/>
    </source>
</evidence>
<dbReference type="EMBL" id="MBDN02000125">
    <property type="protein sequence ID" value="RLN79973.1"/>
    <property type="molecule type" value="Genomic_DNA"/>
</dbReference>
<dbReference type="Proteomes" id="UP000284657">
    <property type="component" value="Unassembled WGS sequence"/>
</dbReference>
<dbReference type="Proteomes" id="UP000785171">
    <property type="component" value="Unassembled WGS sequence"/>
</dbReference>
<evidence type="ECO:0000256" key="3">
    <source>
        <dbReference type="ARBA" id="ARBA00022517"/>
    </source>
</evidence>
<evidence type="ECO:0000313" key="12">
    <source>
        <dbReference type="EMBL" id="KAG2521332.1"/>
    </source>
</evidence>
<dbReference type="Proteomes" id="UP000285883">
    <property type="component" value="Unassembled WGS sequence"/>
</dbReference>
<organism evidence="16 18">
    <name type="scientific">Phytophthora kernoviae</name>
    <dbReference type="NCBI Taxonomy" id="325452"/>
    <lineage>
        <taxon>Eukaryota</taxon>
        <taxon>Sar</taxon>
        <taxon>Stramenopiles</taxon>
        <taxon>Oomycota</taxon>
        <taxon>Peronosporomycetes</taxon>
        <taxon>Peronosporales</taxon>
        <taxon>Peronosporaceae</taxon>
        <taxon>Phytophthora</taxon>
    </lineage>
</organism>
<evidence type="ECO:0000256" key="4">
    <source>
        <dbReference type="ARBA" id="ARBA00022884"/>
    </source>
</evidence>
<dbReference type="OrthoDB" id="10248812at2759"/>
<dbReference type="EMBL" id="MBAD02001508">
    <property type="protein sequence ID" value="RLN54085.1"/>
    <property type="molecule type" value="Genomic_DNA"/>
</dbReference>
<name>A0A3F2RQ11_9STRA</name>
<feature type="domain" description="RNA-binding S4" evidence="10">
    <location>
        <begin position="108"/>
        <end position="174"/>
    </location>
</feature>
<dbReference type="FunFam" id="3.10.290.10:FF:000006">
    <property type="entry name" value="U3 small nucleolar ribonucleoprotein IMP3"/>
    <property type="match status" value="1"/>
</dbReference>
<dbReference type="GO" id="GO:0019843">
    <property type="term" value="F:rRNA binding"/>
    <property type="evidence" value="ECO:0007669"/>
    <property type="project" value="InterPro"/>
</dbReference>
<evidence type="ECO:0000259" key="10">
    <source>
        <dbReference type="SMART" id="SM00363"/>
    </source>
</evidence>
<comment type="similarity">
    <text evidence="2">Belongs to the universal ribosomal protein uS4 family.</text>
</comment>
<dbReference type="SMART" id="SM01390">
    <property type="entry name" value="Ribosomal_S4"/>
    <property type="match status" value="1"/>
</dbReference>
<gene>
    <name evidence="14" type="ORF">BBI17_004726</name>
    <name evidence="15" type="ORF">BBJ29_007867</name>
    <name evidence="17" type="ORF">BBO99_00004855</name>
    <name evidence="16" type="ORF">BBP00_00005275</name>
    <name evidence="12" type="ORF">JM16_006300</name>
    <name evidence="13" type="ORF">JM18_006037</name>
</gene>
<dbReference type="EMBL" id="JPWV03000203">
    <property type="protein sequence ID" value="KAG2521332.1"/>
    <property type="molecule type" value="Genomic_DNA"/>
</dbReference>
<dbReference type="SMART" id="SM00363">
    <property type="entry name" value="S4"/>
    <property type="match status" value="1"/>
</dbReference>
<dbReference type="PANTHER" id="PTHR11831:SF1">
    <property type="entry name" value="U3 SMALL NUCLEOLAR RIBONUCLEOPROTEIN PROTEIN IMP3"/>
    <property type="match status" value="1"/>
</dbReference>
<evidence type="ECO:0000313" key="14">
    <source>
        <dbReference type="EMBL" id="RLN14256.1"/>
    </source>
</evidence>
<dbReference type="PANTHER" id="PTHR11831">
    <property type="entry name" value="30S 40S RIBOSOMAL PROTEIN"/>
    <property type="match status" value="1"/>
</dbReference>
<dbReference type="InterPro" id="IPR001912">
    <property type="entry name" value="Ribosomal_uS4_N"/>
</dbReference>
<dbReference type="GO" id="GO:0032040">
    <property type="term" value="C:small-subunit processome"/>
    <property type="evidence" value="ECO:0007669"/>
    <property type="project" value="TreeGrafter"/>
</dbReference>
<proteinExistence type="inferred from homology"/>
<evidence type="ECO:0000313" key="20">
    <source>
        <dbReference type="Proteomes" id="UP000285624"/>
    </source>
</evidence>
<dbReference type="Proteomes" id="UP000792063">
    <property type="component" value="Unassembled WGS sequence"/>
</dbReference>
<accession>A0A3F2RQ11</accession>
<reference evidence="12" key="1">
    <citation type="journal article" date="2015" name="Genom Data">
        <title>Genome sequences of six Phytophthora species associated with forests in New Zealand.</title>
        <authorList>
            <person name="Studholme D.J."/>
            <person name="McDougal R.L."/>
            <person name="Sambles C."/>
            <person name="Hansen E."/>
            <person name="Hardy G."/>
            <person name="Grant M."/>
            <person name="Ganley R.J."/>
            <person name="Williams N.M."/>
        </authorList>
    </citation>
    <scope>NUCLEOTIDE SEQUENCE</scope>
    <source>
        <strain evidence="12">NZFS 2646</strain>
        <strain evidence="13">NZFS 3630</strain>
    </source>
</reference>
<dbReference type="PROSITE" id="PS50889">
    <property type="entry name" value="S4"/>
    <property type="match status" value="1"/>
</dbReference>
<keyword evidence="5" id="KW-0539">Nucleus</keyword>
<evidence type="ECO:0000256" key="7">
    <source>
        <dbReference type="ARBA" id="ARBA00069727"/>
    </source>
</evidence>
<dbReference type="Pfam" id="PF01479">
    <property type="entry name" value="S4"/>
    <property type="match status" value="1"/>
</dbReference>
<dbReference type="GO" id="GO:0034457">
    <property type="term" value="C:Mpp10 complex"/>
    <property type="evidence" value="ECO:0007669"/>
    <property type="project" value="TreeGrafter"/>
</dbReference>
<dbReference type="InterPro" id="IPR002942">
    <property type="entry name" value="S4_RNA-bd"/>
</dbReference>
<keyword evidence="4 9" id="KW-0694">RNA-binding</keyword>
<evidence type="ECO:0000256" key="9">
    <source>
        <dbReference type="PROSITE-ProRule" id="PRU00182"/>
    </source>
</evidence>
<evidence type="ECO:0000256" key="6">
    <source>
        <dbReference type="ARBA" id="ARBA00023274"/>
    </source>
</evidence>
<comment type="subcellular location">
    <subcellularLocation>
        <location evidence="1">Nucleus</location>
        <location evidence="1">Nucleolus</location>
    </subcellularLocation>
</comment>
<evidence type="ECO:0000313" key="18">
    <source>
        <dbReference type="Proteomes" id="UP000277300"/>
    </source>
</evidence>
<evidence type="ECO:0000256" key="1">
    <source>
        <dbReference type="ARBA" id="ARBA00004604"/>
    </source>
</evidence>
<dbReference type="GO" id="GO:0042274">
    <property type="term" value="P:ribosomal small subunit biogenesis"/>
    <property type="evidence" value="ECO:0007669"/>
    <property type="project" value="TreeGrafter"/>
</dbReference>
<evidence type="ECO:0000313" key="19">
    <source>
        <dbReference type="Proteomes" id="UP000284657"/>
    </source>
</evidence>
<evidence type="ECO:0000313" key="16">
    <source>
        <dbReference type="EMBL" id="RLN61609.1"/>
    </source>
</evidence>
<dbReference type="Pfam" id="PF00163">
    <property type="entry name" value="Ribosomal_S4"/>
    <property type="match status" value="1"/>
</dbReference>
<evidence type="ECO:0000313" key="17">
    <source>
        <dbReference type="EMBL" id="RLN79973.1"/>
    </source>
</evidence>
<dbReference type="SUPFAM" id="SSF55174">
    <property type="entry name" value="Alpha-L RNA-binding motif"/>
    <property type="match status" value="1"/>
</dbReference>
<evidence type="ECO:0000313" key="15">
    <source>
        <dbReference type="EMBL" id="RLN54085.1"/>
    </source>
</evidence>
<comment type="caution">
    <text evidence="16">The sequence shown here is derived from an EMBL/GenBank/DDBJ whole genome shotgun (WGS) entry which is preliminary data.</text>
</comment>
<evidence type="ECO:0000256" key="8">
    <source>
        <dbReference type="ARBA" id="ARBA00072223"/>
    </source>
</evidence>
<dbReference type="AlphaFoldDB" id="A0A3F2RQ11"/>
<dbReference type="Proteomes" id="UP000285624">
    <property type="component" value="Unassembled WGS sequence"/>
</dbReference>
<reference evidence="18 19" key="2">
    <citation type="submission" date="2018-07" db="EMBL/GenBank/DDBJ databases">
        <title>Genome sequencing of oomycete isolates from Chile give support for New Zealand origin for Phytophthora kernoviae and make available the first Nothophytophthora sp. genome.</title>
        <authorList>
            <person name="Studholme D.J."/>
            <person name="Sanfuentes E."/>
            <person name="Panda P."/>
            <person name="Hill R."/>
            <person name="Sambles C."/>
            <person name="Grant M."/>
            <person name="Williams N.M."/>
            <person name="Mcdougal R.L."/>
        </authorList>
    </citation>
    <scope>NUCLEOTIDE SEQUENCE [LARGE SCALE GENOMIC DNA]</scope>
    <source>
        <strain evidence="14">Chile2</strain>
        <strain evidence="17">Chile4</strain>
        <strain evidence="16">Chile6</strain>
        <strain evidence="15">Chile7</strain>
    </source>
</reference>
<reference evidence="12" key="3">
    <citation type="submission" date="2020-06" db="EMBL/GenBank/DDBJ databases">
        <authorList>
            <person name="Studholme D.J."/>
        </authorList>
    </citation>
    <scope>NUCLEOTIDE SEQUENCE</scope>
    <source>
        <strain evidence="12">NZFS 2646</strain>
        <strain evidence="13">NZFS 3630</strain>
    </source>
</reference>
<feature type="domain" description="Small ribosomal subunit protein uS4 N-terminal" evidence="11">
    <location>
        <begin position="4"/>
        <end position="107"/>
    </location>
</feature>
<dbReference type="Proteomes" id="UP000277300">
    <property type="component" value="Unassembled WGS sequence"/>
</dbReference>
<evidence type="ECO:0000313" key="13">
    <source>
        <dbReference type="EMBL" id="KAG2522700.1"/>
    </source>
</evidence>
<dbReference type="EMBL" id="MBDO02000149">
    <property type="protein sequence ID" value="RLN61609.1"/>
    <property type="molecule type" value="Genomic_DNA"/>
</dbReference>
<dbReference type="STRING" id="325452.A0A3F2RQ11"/>
<dbReference type="CDD" id="cd00165">
    <property type="entry name" value="S4"/>
    <property type="match status" value="1"/>
</dbReference>